<sequence length="383" mass="42637">MATLRQIRCSVADNSFLQISDISLYRFFDTNRRCLRIGRHRANDVVLGNEQTQKLSNFHCIIDLQLLADGGCLYTLENTSDTNGCFVEAVAIPSGEKRPITHGTLISLDPSRVLFTSLDQIGPNLSSIDRVLQFKGWGSGMFLQDYGLLCDETKGYFQSYLPPTTNVDFAARFSDCVLNTLNSITTLVEQITNNTVIVQWDGDGYFDDVEKSYSNYTAGLLGVLRFLYYHGATVAKIVITKLITKKPNDVLSASRTYASTLFDKKMVSLLCAAIPSDRSVPVIVATFSQPHIVAELQENPIYQSELYITGGDTLRLSDGFSGAMMNRLFVQIPTTCLMLGGGQVLIKELVHYRYHDLTSVCLIGVSRSQELISVAYRGNHIWQ</sequence>
<keyword evidence="3" id="KW-1185">Reference proteome</keyword>
<reference evidence="2 3" key="1">
    <citation type="journal article" date="2015" name="Genome Biol. Evol.">
        <title>Comparative Genomics of a Bacterivorous Green Alga Reveals Evolutionary Causalities and Consequences of Phago-Mixotrophic Mode of Nutrition.</title>
        <authorList>
            <person name="Burns J.A."/>
            <person name="Paasch A."/>
            <person name="Narechania A."/>
            <person name="Kim E."/>
        </authorList>
    </citation>
    <scope>NUCLEOTIDE SEQUENCE [LARGE SCALE GENOMIC DNA]</scope>
    <source>
        <strain evidence="2 3">PLY_AMNH</strain>
    </source>
</reference>
<dbReference type="SMART" id="SM00240">
    <property type="entry name" value="FHA"/>
    <property type="match status" value="1"/>
</dbReference>
<dbReference type="Pfam" id="PF00498">
    <property type="entry name" value="FHA"/>
    <property type="match status" value="1"/>
</dbReference>
<proteinExistence type="predicted"/>
<dbReference type="CDD" id="cd00060">
    <property type="entry name" value="FHA"/>
    <property type="match status" value="1"/>
</dbReference>
<dbReference type="SUPFAM" id="SSF49879">
    <property type="entry name" value="SMAD/FHA domain"/>
    <property type="match status" value="1"/>
</dbReference>
<dbReference type="InterPro" id="IPR008984">
    <property type="entry name" value="SMAD_FHA_dom_sf"/>
</dbReference>
<evidence type="ECO:0000259" key="1">
    <source>
        <dbReference type="PROSITE" id="PS50006"/>
    </source>
</evidence>
<name>A0AAE0H2G1_9CHLO</name>
<protein>
    <recommendedName>
        <fullName evidence="1">FHA domain-containing protein</fullName>
    </recommendedName>
</protein>
<evidence type="ECO:0000313" key="2">
    <source>
        <dbReference type="EMBL" id="KAK3288611.1"/>
    </source>
</evidence>
<evidence type="ECO:0000313" key="3">
    <source>
        <dbReference type="Proteomes" id="UP001190700"/>
    </source>
</evidence>
<feature type="domain" description="FHA" evidence="1">
    <location>
        <begin position="35"/>
        <end position="92"/>
    </location>
</feature>
<gene>
    <name evidence="2" type="ORF">CYMTET_3923</name>
</gene>
<dbReference type="Gene3D" id="2.60.200.20">
    <property type="match status" value="1"/>
</dbReference>
<organism evidence="2 3">
    <name type="scientific">Cymbomonas tetramitiformis</name>
    <dbReference type="NCBI Taxonomy" id="36881"/>
    <lineage>
        <taxon>Eukaryota</taxon>
        <taxon>Viridiplantae</taxon>
        <taxon>Chlorophyta</taxon>
        <taxon>Pyramimonadophyceae</taxon>
        <taxon>Pyramimonadales</taxon>
        <taxon>Pyramimonadaceae</taxon>
        <taxon>Cymbomonas</taxon>
    </lineage>
</organism>
<accession>A0AAE0H2G1</accession>
<dbReference type="PROSITE" id="PS50006">
    <property type="entry name" value="FHA_DOMAIN"/>
    <property type="match status" value="1"/>
</dbReference>
<comment type="caution">
    <text evidence="2">The sequence shown here is derived from an EMBL/GenBank/DDBJ whole genome shotgun (WGS) entry which is preliminary data.</text>
</comment>
<dbReference type="EMBL" id="LGRX02000428">
    <property type="protein sequence ID" value="KAK3288611.1"/>
    <property type="molecule type" value="Genomic_DNA"/>
</dbReference>
<dbReference type="Proteomes" id="UP001190700">
    <property type="component" value="Unassembled WGS sequence"/>
</dbReference>
<dbReference type="InterPro" id="IPR000253">
    <property type="entry name" value="FHA_dom"/>
</dbReference>
<dbReference type="AlphaFoldDB" id="A0AAE0H2G1"/>